<dbReference type="EMBL" id="JBHLUN010000013">
    <property type="protein sequence ID" value="MFC0410104.1"/>
    <property type="molecule type" value="Genomic_DNA"/>
</dbReference>
<gene>
    <name evidence="9" type="ORF">ACFFGY_17765</name>
</gene>
<evidence type="ECO:0000313" key="9">
    <source>
        <dbReference type="EMBL" id="MFC0410104.1"/>
    </source>
</evidence>
<feature type="domain" description="Four-carbon acid sugar kinase N-terminal" evidence="7">
    <location>
        <begin position="6"/>
        <end position="247"/>
    </location>
</feature>
<dbReference type="Gene3D" id="3.40.50.10840">
    <property type="entry name" value="Putative sugar-binding, N-terminal domain"/>
    <property type="match status" value="1"/>
</dbReference>
<organism evidence="9 10">
    <name type="scientific">Roseomonas elaeocarpi</name>
    <dbReference type="NCBI Taxonomy" id="907779"/>
    <lineage>
        <taxon>Bacteria</taxon>
        <taxon>Pseudomonadati</taxon>
        <taxon>Pseudomonadota</taxon>
        <taxon>Alphaproteobacteria</taxon>
        <taxon>Acetobacterales</taxon>
        <taxon>Roseomonadaceae</taxon>
        <taxon>Roseomonas</taxon>
    </lineage>
</organism>
<reference evidence="9 10" key="1">
    <citation type="submission" date="2024-09" db="EMBL/GenBank/DDBJ databases">
        <authorList>
            <person name="Sun Q."/>
            <person name="Mori K."/>
        </authorList>
    </citation>
    <scope>NUCLEOTIDE SEQUENCE [LARGE SCALE GENOMIC DNA]</scope>
    <source>
        <strain evidence="9 10">TBRC 5777</strain>
    </source>
</reference>
<dbReference type="Proteomes" id="UP001589865">
    <property type="component" value="Unassembled WGS sequence"/>
</dbReference>
<comment type="caution">
    <text evidence="9">The sequence shown here is derived from an EMBL/GenBank/DDBJ whole genome shotgun (WGS) entry which is preliminary data.</text>
</comment>
<dbReference type="RefSeq" id="WP_377045856.1">
    <property type="nucleotide sequence ID" value="NZ_JBHLUN010000013.1"/>
</dbReference>
<keyword evidence="2 9" id="KW-0808">Transferase</keyword>
<keyword evidence="5" id="KW-0067">ATP-binding</keyword>
<dbReference type="Pfam" id="PF17042">
    <property type="entry name" value="NBD_C"/>
    <property type="match status" value="1"/>
</dbReference>
<dbReference type="SUPFAM" id="SSF142764">
    <property type="entry name" value="YgbK-like"/>
    <property type="match status" value="1"/>
</dbReference>
<dbReference type="InterPro" id="IPR010737">
    <property type="entry name" value="4-carb_acid_sugar_kinase_N"/>
</dbReference>
<dbReference type="Gene3D" id="3.40.980.20">
    <property type="entry name" value="Four-carbon acid sugar kinase, nucleotide binding domain"/>
    <property type="match status" value="1"/>
</dbReference>
<evidence type="ECO:0000256" key="4">
    <source>
        <dbReference type="ARBA" id="ARBA00022777"/>
    </source>
</evidence>
<evidence type="ECO:0000256" key="2">
    <source>
        <dbReference type="ARBA" id="ARBA00022679"/>
    </source>
</evidence>
<dbReference type="InterPro" id="IPR042213">
    <property type="entry name" value="NBD_C_sf"/>
</dbReference>
<evidence type="ECO:0000313" key="10">
    <source>
        <dbReference type="Proteomes" id="UP001589865"/>
    </source>
</evidence>
<evidence type="ECO:0000256" key="6">
    <source>
        <dbReference type="ARBA" id="ARBA00023277"/>
    </source>
</evidence>
<keyword evidence="6" id="KW-0119">Carbohydrate metabolism</keyword>
<evidence type="ECO:0000259" key="8">
    <source>
        <dbReference type="Pfam" id="PF17042"/>
    </source>
</evidence>
<keyword evidence="3" id="KW-0547">Nucleotide-binding</keyword>
<dbReference type="Pfam" id="PF07005">
    <property type="entry name" value="SBD_N"/>
    <property type="match status" value="1"/>
</dbReference>
<proteinExistence type="inferred from homology"/>
<evidence type="ECO:0000256" key="1">
    <source>
        <dbReference type="ARBA" id="ARBA00005715"/>
    </source>
</evidence>
<accession>A0ABV6JWJ9</accession>
<name>A0ABV6JWJ9_9PROT</name>
<keyword evidence="10" id="KW-1185">Reference proteome</keyword>
<evidence type="ECO:0000259" key="7">
    <source>
        <dbReference type="Pfam" id="PF07005"/>
    </source>
</evidence>
<sequence>MTPPFLGWYGDDFTGATDTLSALARRGIRALLFLGVPTPAQLSRAGTLEAVGIAGAARAMPPEAMRAALEPVGRFFAGLGVRVLHYKCCSTFDSAPEVGSLAVAMDTLRPAFPNRFLPVVGGQPGLGRYCLFGNLFAAASTGGEVYRLDRHPTMSRHPVTPMHEADLRRHLAAQGMGRVASLSFPAYALPAGELDARLAALLREAPEAVLLDVSREEDLVPIGRLLRARALAAPLLALGPSSVAEALAEAWPGEHQSVAAQRVPAQPEMAQLGAAHPGVAQSRAAQSGAAQSGAAQAAAAPSAPARSPVFVMVGSLSPVTRAQLEASPSYEHFRIGAAALAGDDAAMRALLEAVVSRLRNGRHVMVATERPAATDRLGPLDVARATARFLRLLMAEAPVRRLGIAGGDTSSLGAQALEFWGLSYLDMLAPGVVLCRGHSDDPRLDGVELMLKGGQMGPPDLFERFAA</sequence>
<dbReference type="GO" id="GO:0016301">
    <property type="term" value="F:kinase activity"/>
    <property type="evidence" value="ECO:0007669"/>
    <property type="project" value="UniProtKB-KW"/>
</dbReference>
<feature type="domain" description="Four-carbon acid sugar kinase nucleotide binding" evidence="8">
    <location>
        <begin position="311"/>
        <end position="462"/>
    </location>
</feature>
<dbReference type="InterPro" id="IPR037051">
    <property type="entry name" value="4-carb_acid_sugar_kinase_N_sf"/>
</dbReference>
<dbReference type="InterPro" id="IPR031475">
    <property type="entry name" value="NBD_C"/>
</dbReference>
<evidence type="ECO:0000256" key="5">
    <source>
        <dbReference type="ARBA" id="ARBA00022840"/>
    </source>
</evidence>
<comment type="similarity">
    <text evidence="1">Belongs to the four-carbon acid sugar kinase family.</text>
</comment>
<dbReference type="EC" id="2.7.1.-" evidence="9"/>
<keyword evidence="4 9" id="KW-0418">Kinase</keyword>
<protein>
    <submittedName>
        <fullName evidence="9">Four-carbon acid sugar kinase family protein</fullName>
        <ecNumber evidence="9">2.7.1.-</ecNumber>
    </submittedName>
</protein>
<evidence type="ECO:0000256" key="3">
    <source>
        <dbReference type="ARBA" id="ARBA00022741"/>
    </source>
</evidence>